<keyword evidence="3" id="KW-1185">Reference proteome</keyword>
<dbReference type="STRING" id="100884.GCA_000269565_00132"/>
<reference evidence="2 3" key="1">
    <citation type="submission" date="2010-12" db="EMBL/GenBank/DDBJ databases">
        <title>The Genome Sequence of Coprobacillus sp. strain 29_1.</title>
        <authorList>
            <consortium name="The Broad Institute Genome Sequencing Platform"/>
            <person name="Earl A."/>
            <person name="Ward D."/>
            <person name="Feldgarden M."/>
            <person name="Gevers D."/>
            <person name="Daigneault M."/>
            <person name="Sibley C.D."/>
            <person name="White A."/>
            <person name="Strauss J."/>
            <person name="Allen-Vercoe E."/>
            <person name="Young S.K."/>
            <person name="Zeng Q."/>
            <person name="Gargeya S."/>
            <person name="Fitzgerald M."/>
            <person name="Haas B."/>
            <person name="Abouelleil A."/>
            <person name="Alvarado L."/>
            <person name="Arachchi H.M."/>
            <person name="Berlin A."/>
            <person name="Brown A."/>
            <person name="Chapman S.B."/>
            <person name="Chen Z."/>
            <person name="Dunbar C."/>
            <person name="Freedman E."/>
            <person name="Gearin G."/>
            <person name="Gellesch M."/>
            <person name="Goldberg J."/>
            <person name="Griggs A."/>
            <person name="Gujja S."/>
            <person name="Heilman E."/>
            <person name="Heiman D."/>
            <person name="Howarth C."/>
            <person name="Larson L."/>
            <person name="Lui A."/>
            <person name="MacDonald P.J.P."/>
            <person name="Mehta T."/>
            <person name="Montmayeur A."/>
            <person name="Murphy C."/>
            <person name="Neiman D."/>
            <person name="Pearson M."/>
            <person name="Priest M."/>
            <person name="Roberts A."/>
            <person name="Saif S."/>
            <person name="Shea T."/>
            <person name="Shenoy N."/>
            <person name="Sisk P."/>
            <person name="Stolte C."/>
            <person name="Sykes S."/>
            <person name="White J."/>
            <person name="Yandava C."/>
            <person name="Nusbaum C."/>
            <person name="Birren B."/>
        </authorList>
    </citation>
    <scope>NUCLEOTIDE SEQUENCE [LARGE SCALE GENOMIC DNA]</scope>
    <source>
        <strain evidence="2 3">29_1</strain>
    </source>
</reference>
<organism evidence="2 3">
    <name type="scientific">Coprobacillus cateniformis</name>
    <dbReference type="NCBI Taxonomy" id="100884"/>
    <lineage>
        <taxon>Bacteria</taxon>
        <taxon>Bacillati</taxon>
        <taxon>Bacillota</taxon>
        <taxon>Erysipelotrichia</taxon>
        <taxon>Erysipelotrichales</taxon>
        <taxon>Coprobacillaceae</taxon>
        <taxon>Coprobacillus</taxon>
    </lineage>
</organism>
<keyword evidence="1" id="KW-1133">Transmembrane helix</keyword>
<evidence type="ECO:0008006" key="4">
    <source>
        <dbReference type="Google" id="ProtNLM"/>
    </source>
</evidence>
<dbReference type="InterPro" id="IPR021552">
    <property type="entry name" value="ArsP_2"/>
</dbReference>
<feature type="transmembrane region" description="Helical" evidence="1">
    <location>
        <begin position="75"/>
        <end position="94"/>
    </location>
</feature>
<accession>E7GCI8</accession>
<evidence type="ECO:0000313" key="2">
    <source>
        <dbReference type="EMBL" id="EFW04197.1"/>
    </source>
</evidence>
<feature type="transmembrane region" description="Helical" evidence="1">
    <location>
        <begin position="245"/>
        <end position="266"/>
    </location>
</feature>
<dbReference type="Pfam" id="PF11449">
    <property type="entry name" value="ArsP_2"/>
    <property type="match status" value="1"/>
</dbReference>
<feature type="transmembrane region" description="Helical" evidence="1">
    <location>
        <begin position="217"/>
        <end position="239"/>
    </location>
</feature>
<gene>
    <name evidence="2" type="ORF">HMPREF9488_02480</name>
</gene>
<feature type="transmembrane region" description="Helical" evidence="1">
    <location>
        <begin position="48"/>
        <end position="68"/>
    </location>
</feature>
<protein>
    <recommendedName>
        <fullName evidence="4">Arsenic efflux protein</fullName>
    </recommendedName>
</protein>
<dbReference type="AlphaFoldDB" id="E7GCI8"/>
<dbReference type="GeneID" id="78228065"/>
<sequence>MDILIDTIKDTYLILPILFIMYLCLEYFEHKNINQHFDKYLIRYGPIFGALLGIIPQCGFGVLASLLFIEKRITLGTLISVFIATSDEAIPILLTSPELYSSLLEIIIFKFILAILIGYLVDVFIKENHLTSQKDTHDHCHNHSLFIEAFLRTIKIYAFIFVVNFILSAAIEMIGTDQLSYILLDNSLLQPVVSAIFGFIPNCAASVILTQLYMNQALSFASLLAGLITNAGLGILVLLQNKVNTATILKICLILLMSALFVSLPLQWLHLH</sequence>
<dbReference type="eggNOG" id="ENOG502Z7X4">
    <property type="taxonomic scope" value="Bacteria"/>
</dbReference>
<keyword evidence="1" id="KW-0812">Transmembrane</keyword>
<comment type="caution">
    <text evidence="2">The sequence shown here is derived from an EMBL/GenBank/DDBJ whole genome shotgun (WGS) entry which is preliminary data.</text>
</comment>
<feature type="transmembrane region" description="Helical" evidence="1">
    <location>
        <begin position="12"/>
        <end position="28"/>
    </location>
</feature>
<dbReference type="EMBL" id="ADKX01000039">
    <property type="protein sequence ID" value="EFW04197.1"/>
    <property type="molecule type" value="Genomic_DNA"/>
</dbReference>
<dbReference type="HOGENOM" id="CLU_896873_0_0_9"/>
<dbReference type="Proteomes" id="UP000003157">
    <property type="component" value="Unassembled WGS sequence"/>
</dbReference>
<keyword evidence="1" id="KW-0472">Membrane</keyword>
<feature type="transmembrane region" description="Helical" evidence="1">
    <location>
        <begin position="106"/>
        <end position="125"/>
    </location>
</feature>
<feature type="transmembrane region" description="Helical" evidence="1">
    <location>
        <begin position="156"/>
        <end position="176"/>
    </location>
</feature>
<name>E7GCI8_9FIRM</name>
<evidence type="ECO:0000256" key="1">
    <source>
        <dbReference type="SAM" id="Phobius"/>
    </source>
</evidence>
<proteinExistence type="predicted"/>
<dbReference type="RefSeq" id="WP_008789568.1">
    <property type="nucleotide sequence ID" value="NZ_AKCB01000001.1"/>
</dbReference>
<dbReference type="OrthoDB" id="9783550at2"/>
<evidence type="ECO:0000313" key="3">
    <source>
        <dbReference type="Proteomes" id="UP000003157"/>
    </source>
</evidence>
<dbReference type="NCBIfam" id="NF037962">
    <property type="entry name" value="arsenic_eff"/>
    <property type="match status" value="2"/>
</dbReference>